<proteinExistence type="predicted"/>
<evidence type="ECO:0000313" key="1">
    <source>
        <dbReference type="EMBL" id="NVO58050.1"/>
    </source>
</evidence>
<dbReference type="RefSeq" id="WP_176867097.1">
    <property type="nucleotide sequence ID" value="NZ_JABXWT010000017.1"/>
</dbReference>
<protein>
    <submittedName>
        <fullName evidence="1">Uncharacterized protein</fullName>
    </submittedName>
</protein>
<comment type="caution">
    <text evidence="1">The sequence shown here is derived from an EMBL/GenBank/DDBJ whole genome shotgun (WGS) entry which is preliminary data.</text>
</comment>
<organism evidence="1 2">
    <name type="scientific">Ruegeria haliotis</name>
    <dbReference type="NCBI Taxonomy" id="2747601"/>
    <lineage>
        <taxon>Bacteria</taxon>
        <taxon>Pseudomonadati</taxon>
        <taxon>Pseudomonadota</taxon>
        <taxon>Alphaproteobacteria</taxon>
        <taxon>Rhodobacterales</taxon>
        <taxon>Roseobacteraceae</taxon>
        <taxon>Ruegeria</taxon>
    </lineage>
</organism>
<evidence type="ECO:0000313" key="2">
    <source>
        <dbReference type="Proteomes" id="UP000630805"/>
    </source>
</evidence>
<accession>A0ABX2PV42</accession>
<keyword evidence="2" id="KW-1185">Reference proteome</keyword>
<dbReference type="EMBL" id="JABXWT010000017">
    <property type="protein sequence ID" value="NVO58050.1"/>
    <property type="molecule type" value="Genomic_DNA"/>
</dbReference>
<gene>
    <name evidence="1" type="ORF">HW561_19830</name>
</gene>
<dbReference type="Proteomes" id="UP000630805">
    <property type="component" value="Unassembled WGS sequence"/>
</dbReference>
<sequence length="110" mass="12092">MIDAQGFADVMCYSHGWNNDFPTAKARYESFFRGLSDMQAAHPVSLPDGFNPLIIGIFWPSTILLWPDERTPDIAASGAAPSPEEVEEVMELLDPETQSLLHSKLTAGDP</sequence>
<name>A0ABX2PV42_9RHOB</name>
<reference evidence="1 2" key="1">
    <citation type="submission" date="2020-06" db="EMBL/GenBank/DDBJ databases">
        <authorList>
            <person name="Cao W.R."/>
        </authorList>
    </citation>
    <scope>NUCLEOTIDE SEQUENCE [LARGE SCALE GENOMIC DNA]</scope>
    <source>
        <strain evidence="1 2">B1Z28</strain>
    </source>
</reference>